<dbReference type="InterPro" id="IPR029052">
    <property type="entry name" value="Metallo-depent_PP-like"/>
</dbReference>
<dbReference type="GO" id="GO:0004722">
    <property type="term" value="F:protein serine/threonine phosphatase activity"/>
    <property type="evidence" value="ECO:0007669"/>
    <property type="project" value="UniProtKB-EC"/>
</dbReference>
<dbReference type="PRINTS" id="PR00114">
    <property type="entry name" value="STPHPHTASE"/>
</dbReference>
<dbReference type="InterPro" id="IPR006186">
    <property type="entry name" value="Ser/Thr-sp_prot-phosphatase"/>
</dbReference>
<feature type="domain" description="Serine/threonine specific protein phosphatases" evidence="2">
    <location>
        <begin position="99"/>
        <end position="104"/>
    </location>
</feature>
<evidence type="ECO:0000313" key="4">
    <source>
        <dbReference type="Proteomes" id="UP000814243"/>
    </source>
</evidence>
<dbReference type="GO" id="GO:0005737">
    <property type="term" value="C:cytoplasm"/>
    <property type="evidence" value="ECO:0007669"/>
    <property type="project" value="TreeGrafter"/>
</dbReference>
<dbReference type="SMART" id="SM00156">
    <property type="entry name" value="PP2Ac"/>
    <property type="match status" value="1"/>
</dbReference>
<dbReference type="PANTHER" id="PTHR11668">
    <property type="entry name" value="SERINE/THREONINE PROTEIN PHOSPHATASE"/>
    <property type="match status" value="1"/>
</dbReference>
<dbReference type="GO" id="GO:0005634">
    <property type="term" value="C:nucleus"/>
    <property type="evidence" value="ECO:0007669"/>
    <property type="project" value="TreeGrafter"/>
</dbReference>
<gene>
    <name evidence="3" type="ORF">HF086_008250</name>
</gene>
<evidence type="ECO:0000259" key="2">
    <source>
        <dbReference type="PROSITE" id="PS00125"/>
    </source>
</evidence>
<dbReference type="PROSITE" id="PS00125">
    <property type="entry name" value="SER_THR_PHOSPHATASE"/>
    <property type="match status" value="1"/>
</dbReference>
<dbReference type="Gene3D" id="3.60.21.10">
    <property type="match status" value="2"/>
</dbReference>
<evidence type="ECO:0000313" key="3">
    <source>
        <dbReference type="EMBL" id="KAH9636989.1"/>
    </source>
</evidence>
<reference evidence="3" key="1">
    <citation type="journal article" date="2021" name="G3 (Bethesda)">
        <title>Genome and transcriptome analysis of the beet armyworm Spodoptera exigua reveals targets for pest control. .</title>
        <authorList>
            <person name="Simon S."/>
            <person name="Breeschoten T."/>
            <person name="Jansen H.J."/>
            <person name="Dirks R.P."/>
            <person name="Schranz M.E."/>
            <person name="Ros V.I.D."/>
        </authorList>
    </citation>
    <scope>NUCLEOTIDE SEQUENCE</scope>
    <source>
        <strain evidence="3">TB_SE_WUR_2020</strain>
    </source>
</reference>
<comment type="catalytic activity">
    <reaction evidence="1">
        <text>O-phospho-L-threonyl-[protein] + H2O = L-threonyl-[protein] + phosphate</text>
        <dbReference type="Rhea" id="RHEA:47004"/>
        <dbReference type="Rhea" id="RHEA-COMP:11060"/>
        <dbReference type="Rhea" id="RHEA-COMP:11605"/>
        <dbReference type="ChEBI" id="CHEBI:15377"/>
        <dbReference type="ChEBI" id="CHEBI:30013"/>
        <dbReference type="ChEBI" id="CHEBI:43474"/>
        <dbReference type="ChEBI" id="CHEBI:61977"/>
        <dbReference type="EC" id="3.1.3.16"/>
    </reaction>
</comment>
<dbReference type="EMBL" id="JACEFF010000461">
    <property type="protein sequence ID" value="KAH9636989.1"/>
    <property type="molecule type" value="Genomic_DNA"/>
</dbReference>
<protein>
    <recommendedName>
        <fullName evidence="1">Serine/threonine-protein phosphatase</fullName>
        <ecNumber evidence="1">3.1.3.16</ecNumber>
    </recommendedName>
</protein>
<dbReference type="EC" id="3.1.3.16" evidence="1"/>
<dbReference type="PANTHER" id="PTHR11668:SF496">
    <property type="entry name" value="SERINE_THREONINE-PROTEIN PHOSPHATASE"/>
    <property type="match status" value="1"/>
</dbReference>
<comment type="caution">
    <text evidence="3">The sequence shown here is derived from an EMBL/GenBank/DDBJ whole genome shotgun (WGS) entry which is preliminary data.</text>
</comment>
<dbReference type="InterPro" id="IPR004843">
    <property type="entry name" value="Calcineurin-like_PHP"/>
</dbReference>
<dbReference type="AlphaFoldDB" id="A0A922MHT1"/>
<keyword evidence="1" id="KW-0378">Hydrolase</keyword>
<accession>A0A922MHT1</accession>
<sequence>MVNAVHSFDVLGPSCTPVEALAAVHYFASNVERPHVSDLHGNLSALLTMEAALWPSGPALAAARILFLGDYVDRGPHGTELMAYLLAAKLQRPEAVLMVRGNHETRDIQKMFTFYKPNKITATLQLELTSNEGFAANTKRGTGHVFDQTALDHFLMANQLSHVVRAHEMHQNGFMCQLRGRLVSVFSSFHYCGGTNDSGVALLEGGKLRLMRVNTD</sequence>
<dbReference type="InterPro" id="IPR050341">
    <property type="entry name" value="PP1_catalytic_subunit"/>
</dbReference>
<name>A0A922MHT1_SPOEX</name>
<dbReference type="Proteomes" id="UP000814243">
    <property type="component" value="Unassembled WGS sequence"/>
</dbReference>
<dbReference type="CDD" id="cd00144">
    <property type="entry name" value="MPP_PPP_family"/>
    <property type="match status" value="1"/>
</dbReference>
<dbReference type="Pfam" id="PF00149">
    <property type="entry name" value="Metallophos"/>
    <property type="match status" value="1"/>
</dbReference>
<dbReference type="SUPFAM" id="SSF56300">
    <property type="entry name" value="Metallo-dependent phosphatases"/>
    <property type="match status" value="1"/>
</dbReference>
<evidence type="ECO:0000256" key="1">
    <source>
        <dbReference type="RuleBase" id="RU004273"/>
    </source>
</evidence>
<organism evidence="3 4">
    <name type="scientific">Spodoptera exigua</name>
    <name type="common">Beet armyworm</name>
    <name type="synonym">Noctua fulgens</name>
    <dbReference type="NCBI Taxonomy" id="7107"/>
    <lineage>
        <taxon>Eukaryota</taxon>
        <taxon>Metazoa</taxon>
        <taxon>Ecdysozoa</taxon>
        <taxon>Arthropoda</taxon>
        <taxon>Hexapoda</taxon>
        <taxon>Insecta</taxon>
        <taxon>Pterygota</taxon>
        <taxon>Neoptera</taxon>
        <taxon>Endopterygota</taxon>
        <taxon>Lepidoptera</taxon>
        <taxon>Glossata</taxon>
        <taxon>Ditrysia</taxon>
        <taxon>Noctuoidea</taxon>
        <taxon>Noctuidae</taxon>
        <taxon>Amphipyrinae</taxon>
        <taxon>Spodoptera</taxon>
    </lineage>
</organism>
<proteinExistence type="inferred from homology"/>
<comment type="similarity">
    <text evidence="1">Belongs to the PPP phosphatase family.</text>
</comment>